<gene>
    <name evidence="2" type="ORF">MAN_01536</name>
</gene>
<sequence>MLQGRVTVKAPSPRPIFPPTSSQQNSIHTAISTQPGFNYYYYYYYHSIANYIKSEIIFETKIKMPYHAEWEEYIKHFRENRRLLVARNIDFNATRAEFEDHVRAKLTKPGSVIFLWPPAPAQYDNFNNHIGWMMLGFNHRPDARMAQDDLAN</sequence>
<comment type="caution">
    <text evidence="2">The sequence shown here is derived from an EMBL/GenBank/DDBJ whole genome shotgun (WGS) entry which is preliminary data.</text>
</comment>
<accession>A0A0B4FW35</accession>
<name>A0A0B4FW35_METAF</name>
<dbReference type="AlphaFoldDB" id="A0A0B4FW35"/>
<keyword evidence="3" id="KW-1185">Reference proteome</keyword>
<proteinExistence type="predicted"/>
<dbReference type="HOGENOM" id="CLU_1722778_0_0_1"/>
<dbReference type="OrthoDB" id="5239162at2759"/>
<evidence type="ECO:0000313" key="3">
    <source>
        <dbReference type="Proteomes" id="UP000031186"/>
    </source>
</evidence>
<dbReference type="VEuPathDB" id="FungiDB:MAN_01536"/>
<dbReference type="Proteomes" id="UP000031186">
    <property type="component" value="Unassembled WGS sequence"/>
</dbReference>
<evidence type="ECO:0000313" key="2">
    <source>
        <dbReference type="EMBL" id="KID71937.1"/>
    </source>
</evidence>
<reference evidence="2 3" key="1">
    <citation type="journal article" date="2014" name="Proc. Natl. Acad. Sci. U.S.A.">
        <title>Trajectory and genomic determinants of fungal-pathogen speciation and host adaptation.</title>
        <authorList>
            <person name="Hu X."/>
            <person name="Xiao G."/>
            <person name="Zheng P."/>
            <person name="Shang Y."/>
            <person name="Su Y."/>
            <person name="Zhang X."/>
            <person name="Liu X."/>
            <person name="Zhan S."/>
            <person name="St Leger R.J."/>
            <person name="Wang C."/>
        </authorList>
    </citation>
    <scope>NUCLEOTIDE SEQUENCE [LARGE SCALE GENOMIC DNA]</scope>
    <source>
        <strain evidence="2 3">ARSEF 549</strain>
    </source>
</reference>
<feature type="non-terminal residue" evidence="2">
    <location>
        <position position="1"/>
    </location>
</feature>
<organism evidence="2 3">
    <name type="scientific">Metarhizium anisopliae (strain ARSEF 549)</name>
    <dbReference type="NCBI Taxonomy" id="3151832"/>
    <lineage>
        <taxon>Eukaryota</taxon>
        <taxon>Fungi</taxon>
        <taxon>Dikarya</taxon>
        <taxon>Ascomycota</taxon>
        <taxon>Pezizomycotina</taxon>
        <taxon>Sordariomycetes</taxon>
        <taxon>Hypocreomycetidae</taxon>
        <taxon>Hypocreales</taxon>
        <taxon>Clavicipitaceae</taxon>
        <taxon>Metarhizium</taxon>
    </lineage>
</organism>
<protein>
    <submittedName>
        <fullName evidence="2">Uncharacterized protein</fullName>
    </submittedName>
</protein>
<dbReference type="EMBL" id="AZNF01000001">
    <property type="protein sequence ID" value="KID71937.1"/>
    <property type="molecule type" value="Genomic_DNA"/>
</dbReference>
<evidence type="ECO:0000256" key="1">
    <source>
        <dbReference type="SAM" id="MobiDB-lite"/>
    </source>
</evidence>
<feature type="region of interest" description="Disordered" evidence="1">
    <location>
        <begin position="1"/>
        <end position="24"/>
    </location>
</feature>